<comment type="caution">
    <text evidence="8">The sequence shown here is derived from an EMBL/GenBank/DDBJ whole genome shotgun (WGS) entry which is preliminary data.</text>
</comment>
<dbReference type="PANTHER" id="PTHR42920">
    <property type="entry name" value="OS03G0707200 PROTEIN-RELATED"/>
    <property type="match status" value="1"/>
</dbReference>
<reference evidence="8 9" key="1">
    <citation type="journal article" date="2015" name="BMC Genomics">
        <title>Genome mining reveals unlocked bioactive potential of marine Gram-negative bacteria.</title>
        <authorList>
            <person name="Machado H."/>
            <person name="Sonnenschein E.C."/>
            <person name="Melchiorsen J."/>
            <person name="Gram L."/>
        </authorList>
    </citation>
    <scope>NUCLEOTIDE SEQUENCE [LARGE SCALE GENOMIC DNA]</scope>
    <source>
        <strain evidence="8 9">S4054</strain>
    </source>
</reference>
<gene>
    <name evidence="8" type="ORF">N479_09980</name>
</gene>
<evidence type="ECO:0000259" key="7">
    <source>
        <dbReference type="Pfam" id="PF00892"/>
    </source>
</evidence>
<dbReference type="EMBL" id="AUXW01000138">
    <property type="protein sequence ID" value="KKE84218.1"/>
    <property type="molecule type" value="Genomic_DNA"/>
</dbReference>
<evidence type="ECO:0000313" key="8">
    <source>
        <dbReference type="EMBL" id="KKE84218.1"/>
    </source>
</evidence>
<sequence>MGLLSLLSRYKFTLFGVLAVLLWSAVLHIVRIVSEDFGAIGGAALVYTYSALFLVAFSGIPNIKTYPKRYVVIGGTLFVAYELCLSLSLGFANSREQSAQVLIVNYLWPLFTILGAVICKNTQANSILLLPGSVLAFVGVCLVVSGDSSLLEGMLSNIISNPLAFLLAFSGAIIWAIYCNLTKYMSGGHNTISLFFIFTAGTLWLKWCFLDAGFNSGFSFSSVFLLALAGGGMALGYGLWNKAIIGGNMILLAAISYFTPVFSGVFAALILGVSLQQSFWLGVVSVTVGSLLCWQSTRYKNQRISQVQSVLDNTE</sequence>
<dbReference type="InterPro" id="IPR000620">
    <property type="entry name" value="EamA_dom"/>
</dbReference>
<name>A0A0F6ADH3_9GAMM</name>
<protein>
    <recommendedName>
        <fullName evidence="7">EamA domain-containing protein</fullName>
    </recommendedName>
</protein>
<feature type="transmembrane region" description="Helical" evidence="6">
    <location>
        <begin position="39"/>
        <end position="58"/>
    </location>
</feature>
<evidence type="ECO:0000256" key="4">
    <source>
        <dbReference type="ARBA" id="ARBA00022989"/>
    </source>
</evidence>
<proteinExistence type="predicted"/>
<feature type="transmembrane region" description="Helical" evidence="6">
    <location>
        <begin position="70"/>
        <end position="92"/>
    </location>
</feature>
<dbReference type="PANTHER" id="PTHR42920:SF24">
    <property type="entry name" value="AROMATIC AMINO ACID EXPORTER YDDG"/>
    <property type="match status" value="1"/>
</dbReference>
<feature type="transmembrane region" description="Helical" evidence="6">
    <location>
        <begin position="249"/>
        <end position="271"/>
    </location>
</feature>
<keyword evidence="2" id="KW-1003">Cell membrane</keyword>
<feature type="transmembrane region" description="Helical" evidence="6">
    <location>
        <begin position="277"/>
        <end position="294"/>
    </location>
</feature>
<evidence type="ECO:0000256" key="3">
    <source>
        <dbReference type="ARBA" id="ARBA00022692"/>
    </source>
</evidence>
<dbReference type="GO" id="GO:0005886">
    <property type="term" value="C:plasma membrane"/>
    <property type="evidence" value="ECO:0007669"/>
    <property type="project" value="UniProtKB-SubCell"/>
</dbReference>
<keyword evidence="3 6" id="KW-0812">Transmembrane</keyword>
<dbReference type="SUPFAM" id="SSF103481">
    <property type="entry name" value="Multidrug resistance efflux transporter EmrE"/>
    <property type="match status" value="1"/>
</dbReference>
<feature type="transmembrane region" description="Helical" evidence="6">
    <location>
        <begin position="219"/>
        <end position="240"/>
    </location>
</feature>
<dbReference type="AlphaFoldDB" id="A0A0F6ADH3"/>
<evidence type="ECO:0000256" key="6">
    <source>
        <dbReference type="SAM" id="Phobius"/>
    </source>
</evidence>
<feature type="transmembrane region" description="Helical" evidence="6">
    <location>
        <begin position="158"/>
        <end position="178"/>
    </location>
</feature>
<keyword evidence="4 6" id="KW-1133">Transmembrane helix</keyword>
<dbReference type="Pfam" id="PF00892">
    <property type="entry name" value="EamA"/>
    <property type="match status" value="1"/>
</dbReference>
<feature type="transmembrane region" description="Helical" evidence="6">
    <location>
        <begin position="98"/>
        <end position="119"/>
    </location>
</feature>
<evidence type="ECO:0000313" key="9">
    <source>
        <dbReference type="Proteomes" id="UP000033434"/>
    </source>
</evidence>
<evidence type="ECO:0000256" key="1">
    <source>
        <dbReference type="ARBA" id="ARBA00004651"/>
    </source>
</evidence>
<accession>A0A0F6ADH3</accession>
<dbReference type="Proteomes" id="UP000033434">
    <property type="component" value="Unassembled WGS sequence"/>
</dbReference>
<feature type="transmembrane region" description="Helical" evidence="6">
    <location>
        <begin position="190"/>
        <end position="207"/>
    </location>
</feature>
<dbReference type="NCBIfam" id="NF008676">
    <property type="entry name" value="PRK11689.1"/>
    <property type="match status" value="1"/>
</dbReference>
<evidence type="ECO:0000256" key="2">
    <source>
        <dbReference type="ARBA" id="ARBA00022475"/>
    </source>
</evidence>
<dbReference type="RefSeq" id="WP_046355485.1">
    <property type="nucleotide sequence ID" value="NZ_AUXW01000138.1"/>
</dbReference>
<feature type="domain" description="EamA" evidence="7">
    <location>
        <begin position="164"/>
        <end position="292"/>
    </location>
</feature>
<organism evidence="8 9">
    <name type="scientific">Pseudoalteromonas luteoviolacea S4054</name>
    <dbReference type="NCBI Taxonomy" id="1129367"/>
    <lineage>
        <taxon>Bacteria</taxon>
        <taxon>Pseudomonadati</taxon>
        <taxon>Pseudomonadota</taxon>
        <taxon>Gammaproteobacteria</taxon>
        <taxon>Alteromonadales</taxon>
        <taxon>Pseudoalteromonadaceae</taxon>
        <taxon>Pseudoalteromonas</taxon>
    </lineage>
</organism>
<dbReference type="InterPro" id="IPR037185">
    <property type="entry name" value="EmrE-like"/>
</dbReference>
<dbReference type="PATRIC" id="fig|1129367.4.peg.1776"/>
<keyword evidence="5 6" id="KW-0472">Membrane</keyword>
<feature type="transmembrane region" description="Helical" evidence="6">
    <location>
        <begin position="126"/>
        <end position="146"/>
    </location>
</feature>
<comment type="subcellular location">
    <subcellularLocation>
        <location evidence="1">Cell membrane</location>
        <topology evidence="1">Multi-pass membrane protein</topology>
    </subcellularLocation>
</comment>
<evidence type="ECO:0000256" key="5">
    <source>
        <dbReference type="ARBA" id="ARBA00023136"/>
    </source>
</evidence>
<feature type="transmembrane region" description="Helical" evidence="6">
    <location>
        <begin position="12"/>
        <end position="33"/>
    </location>
</feature>
<dbReference type="InterPro" id="IPR051258">
    <property type="entry name" value="Diverse_Substrate_Transporter"/>
</dbReference>